<dbReference type="FunFam" id="3.40.50.1700:FF:000009">
    <property type="entry name" value="Periplasmic beta-glucosidase"/>
    <property type="match status" value="1"/>
</dbReference>
<dbReference type="Pfam" id="PF00933">
    <property type="entry name" value="Glyco_hydro_3"/>
    <property type="match status" value="1"/>
</dbReference>
<dbReference type="InterPro" id="IPR026891">
    <property type="entry name" value="Fn3-like"/>
</dbReference>
<dbReference type="Gene3D" id="3.20.20.300">
    <property type="entry name" value="Glycoside hydrolase, family 3, N-terminal domain"/>
    <property type="match status" value="1"/>
</dbReference>
<dbReference type="Gene3D" id="2.60.40.10">
    <property type="entry name" value="Immunoglobulins"/>
    <property type="match status" value="1"/>
</dbReference>
<dbReference type="Pfam" id="PF14310">
    <property type="entry name" value="Fn3-like"/>
    <property type="match status" value="1"/>
</dbReference>
<dbReference type="GO" id="GO:0046556">
    <property type="term" value="F:alpha-L-arabinofuranosidase activity"/>
    <property type="evidence" value="ECO:0007669"/>
    <property type="project" value="TreeGrafter"/>
</dbReference>
<evidence type="ECO:0000256" key="1">
    <source>
        <dbReference type="ARBA" id="ARBA00005336"/>
    </source>
</evidence>
<dbReference type="InterPro" id="IPR001764">
    <property type="entry name" value="Glyco_hydro_3_N"/>
</dbReference>
<dbReference type="SUPFAM" id="SSF52279">
    <property type="entry name" value="Beta-D-glucan exohydrolase, C-terminal domain"/>
    <property type="match status" value="1"/>
</dbReference>
<keyword evidence="4" id="KW-0326">Glycosidase</keyword>
<accession>A0A6B2L139</accession>
<feature type="domain" description="Fibronectin type III-like" evidence="5">
    <location>
        <begin position="483"/>
        <end position="554"/>
    </location>
</feature>
<dbReference type="SMART" id="SM01217">
    <property type="entry name" value="Fn3_like"/>
    <property type="match status" value="1"/>
</dbReference>
<dbReference type="Pfam" id="PF01915">
    <property type="entry name" value="Glyco_hydro_3_C"/>
    <property type="match status" value="1"/>
</dbReference>
<dbReference type="InterPro" id="IPR036881">
    <property type="entry name" value="Glyco_hydro_3_C_sf"/>
</dbReference>
<dbReference type="GO" id="GO:0045493">
    <property type="term" value="P:xylan catabolic process"/>
    <property type="evidence" value="ECO:0007669"/>
    <property type="project" value="InterPro"/>
</dbReference>
<dbReference type="PANTHER" id="PTHR42721">
    <property type="entry name" value="SUGAR HYDROLASE-RELATED"/>
    <property type="match status" value="1"/>
</dbReference>
<evidence type="ECO:0000259" key="5">
    <source>
        <dbReference type="SMART" id="SM01217"/>
    </source>
</evidence>
<dbReference type="InterPro" id="IPR013783">
    <property type="entry name" value="Ig-like_fold"/>
</dbReference>
<evidence type="ECO:0000256" key="3">
    <source>
        <dbReference type="ARBA" id="ARBA00022801"/>
    </source>
</evidence>
<dbReference type="SUPFAM" id="SSF51445">
    <property type="entry name" value="(Trans)glycosidases"/>
    <property type="match status" value="1"/>
</dbReference>
<dbReference type="Gene3D" id="3.40.50.1700">
    <property type="entry name" value="Glycoside hydrolase family 3 C-terminal domain"/>
    <property type="match status" value="1"/>
</dbReference>
<dbReference type="InterPro" id="IPR002772">
    <property type="entry name" value="Glyco_hydro_3_C"/>
</dbReference>
<dbReference type="PANTHER" id="PTHR42721:SF3">
    <property type="entry name" value="BETA-D-XYLOSIDASE 5-RELATED"/>
    <property type="match status" value="1"/>
</dbReference>
<dbReference type="AlphaFoldDB" id="A0A6B2L139"/>
<keyword evidence="3" id="KW-0378">Hydrolase</keyword>
<protein>
    <recommendedName>
        <fullName evidence="5">Fibronectin type III-like domain-containing protein</fullName>
    </recommendedName>
</protein>
<keyword evidence="2" id="KW-0732">Signal</keyword>
<dbReference type="EMBL" id="GIBP01001626">
    <property type="protein sequence ID" value="NDV30595.1"/>
    <property type="molecule type" value="Transcribed_RNA"/>
</dbReference>
<evidence type="ECO:0000256" key="2">
    <source>
        <dbReference type="ARBA" id="ARBA00022729"/>
    </source>
</evidence>
<name>A0A6B2L139_9EUKA</name>
<dbReference type="GO" id="GO:0009044">
    <property type="term" value="F:xylan 1,4-beta-xylosidase activity"/>
    <property type="evidence" value="ECO:0007669"/>
    <property type="project" value="InterPro"/>
</dbReference>
<comment type="similarity">
    <text evidence="1">Belongs to the glycosyl hydrolase 3 family.</text>
</comment>
<reference evidence="6" key="1">
    <citation type="journal article" date="2020" name="J. Eukaryot. Microbiol.">
        <title>De novo Sequencing, Assembly and Annotation of the Transcriptome for the Free-Living Testate Amoeba Arcella intermedia.</title>
        <authorList>
            <person name="Ribeiro G.M."/>
            <person name="Porfirio-Sousa A.L."/>
            <person name="Maurer-Alcala X.X."/>
            <person name="Katz L.A."/>
            <person name="Lahr D.J.G."/>
        </authorList>
    </citation>
    <scope>NUCLEOTIDE SEQUENCE</scope>
</reference>
<dbReference type="GO" id="GO:0031222">
    <property type="term" value="P:arabinan catabolic process"/>
    <property type="evidence" value="ECO:0007669"/>
    <property type="project" value="TreeGrafter"/>
</dbReference>
<sequence>MQGQDSTYLKVSSCCKHFTAYDLENWNGVDRHHFDAVVGDQDMMDTFMPPFKSCVEVGKASSLMCSYNEVNHVPSCAHKDFLTNTARATWGFQGYVTGDCGAVDDILYTHKYTSTTDETCKVALEAGLDLDCGNFLQEHLPQAITNGAVTQQDVDTALTHLFAVQFRLGMFDPDSLQPYRKITAADVNTPDHQVLALQAALESFVLLKNDGTLPLDKTKTKTIALIGPNALATTTMQGNYYGNAPYLVSPQAGLNKYVTTVYAKGCDINSQDKSGFSAACSAASSADATILVVGLDQSQESEGNDRTEINLPGVQNDLISQTTQCSKGPIIVVVMTGGPVDLSIPKSSQKVNSILWVGYPGQSGGDAIAKTIFGEYSPAGRLPYTIYPADYVNQLSMFDMNMRPSSTTPGRTYRFYTGTAVYPFGHGLSYTTFNYTFSKEPIQIQASDIQQHLQGDVYSPWSSKGMVDVTIYVQNTGNTKSDVLVQLYVTPADPGKNGNPLKFLAGFSRVHDVLPKQTISVVFPLTAHDLSLVDAHGSRTVLPGTWELSTQDTTKHMLILQ</sequence>
<dbReference type="InterPro" id="IPR017853">
    <property type="entry name" value="GH"/>
</dbReference>
<dbReference type="InterPro" id="IPR036962">
    <property type="entry name" value="Glyco_hydro_3_N_sf"/>
</dbReference>
<organism evidence="6">
    <name type="scientific">Arcella intermedia</name>
    <dbReference type="NCBI Taxonomy" id="1963864"/>
    <lineage>
        <taxon>Eukaryota</taxon>
        <taxon>Amoebozoa</taxon>
        <taxon>Tubulinea</taxon>
        <taxon>Elardia</taxon>
        <taxon>Arcellinida</taxon>
        <taxon>Sphaerothecina</taxon>
        <taxon>Arcellidae</taxon>
        <taxon>Arcella</taxon>
    </lineage>
</organism>
<dbReference type="InterPro" id="IPR044993">
    <property type="entry name" value="BXL"/>
</dbReference>
<evidence type="ECO:0000256" key="4">
    <source>
        <dbReference type="ARBA" id="ARBA00023295"/>
    </source>
</evidence>
<evidence type="ECO:0000313" key="6">
    <source>
        <dbReference type="EMBL" id="NDV30595.1"/>
    </source>
</evidence>
<proteinExistence type="inferred from homology"/>